<dbReference type="AlphaFoldDB" id="A0A089HN11"/>
<proteinExistence type="predicted"/>
<accession>A0A089HN11</accession>
<dbReference type="KEGG" id="pdu:PDUR_07300"/>
<sequence length="165" mass="18800">MDYIIKLAFVLLIFIYAWFFQAQNQEWDIDRELLKHANNMAVHDAAQEMDESERAEGRLIIDQAAAEASFEETLKANLGLDDSLTPRAGSRLRSKVEVVEFKVIDESSGVAFPFLYEDSRYGITKYIQGPSVIAVIKTKHPVLIATARTQEDIQVPAIQEYKYNK</sequence>
<evidence type="ECO:0000313" key="1">
    <source>
        <dbReference type="EMBL" id="AIQ11763.1"/>
    </source>
</evidence>
<keyword evidence="2" id="KW-1185">Reference proteome</keyword>
<dbReference type="EMBL" id="CP009288">
    <property type="protein sequence ID" value="AIQ11763.1"/>
    <property type="molecule type" value="Genomic_DNA"/>
</dbReference>
<dbReference type="STRING" id="44251.PDUR_07300"/>
<reference evidence="1 2" key="1">
    <citation type="submission" date="2014-08" db="EMBL/GenBank/DDBJ databases">
        <title>Comparative genomics of the Paenibacillus odorifer group.</title>
        <authorList>
            <person name="den Bakker H.C."/>
            <person name="Tsai Y.-C."/>
            <person name="Martin N."/>
            <person name="Korlach J."/>
            <person name="Wiedmann M."/>
        </authorList>
    </citation>
    <scope>NUCLEOTIDE SEQUENCE [LARGE SCALE GENOMIC DNA]</scope>
    <source>
        <strain evidence="1 2">DSM 1735</strain>
    </source>
</reference>
<protein>
    <submittedName>
        <fullName evidence="1">Uncharacterized protein</fullName>
    </submittedName>
</protein>
<gene>
    <name evidence="1" type="ORF">PDUR_07300</name>
</gene>
<name>A0A089HN11_PAEDU</name>
<dbReference type="OrthoDB" id="2937855at2"/>
<dbReference type="eggNOG" id="COG0739">
    <property type="taxonomic scope" value="Bacteria"/>
</dbReference>
<dbReference type="Proteomes" id="UP000029409">
    <property type="component" value="Chromosome"/>
</dbReference>
<evidence type="ECO:0000313" key="2">
    <source>
        <dbReference type="Proteomes" id="UP000029409"/>
    </source>
</evidence>
<organism evidence="1 2">
    <name type="scientific">Paenibacillus durus</name>
    <name type="common">Paenibacillus azotofixans</name>
    <dbReference type="NCBI Taxonomy" id="44251"/>
    <lineage>
        <taxon>Bacteria</taxon>
        <taxon>Bacillati</taxon>
        <taxon>Bacillota</taxon>
        <taxon>Bacilli</taxon>
        <taxon>Bacillales</taxon>
        <taxon>Paenibacillaceae</taxon>
        <taxon>Paenibacillus</taxon>
    </lineage>
</organism>
<dbReference type="RefSeq" id="WP_042205641.1">
    <property type="nucleotide sequence ID" value="NZ_CP009288.1"/>
</dbReference>